<dbReference type="AlphaFoldDB" id="A0A329VIK5"/>
<gene>
    <name evidence="2" type="primary">neuC</name>
    <name evidence="2" type="ORF">CKY01_08255</name>
</gene>
<dbReference type="InterPro" id="IPR029767">
    <property type="entry name" value="WecB-like"/>
</dbReference>
<reference evidence="2 3" key="1">
    <citation type="journal article" date="2018" name="Int. J. Syst. Evol. Microbiol.">
        <title>Whole-genome-based revisit of Photorhabdus phylogeny: proposal for the elevation of most Photorhabdus subspecies to the species level and description of one novel species Photorhabdus bodei sp. nov., and one novel subspecies Photorhabdus laumondii subsp. clarkei subsp. nov.</title>
        <authorList>
            <person name="Machado R.A.R."/>
            <person name="Wuthrich D."/>
            <person name="Kuhnert P."/>
            <person name="Arce C.C.M."/>
            <person name="Thonen L."/>
            <person name="Ruiz C."/>
            <person name="Zhang X."/>
            <person name="Robert C.A.M."/>
            <person name="Karimi J."/>
            <person name="Kamali S."/>
            <person name="Ma J."/>
            <person name="Bruggmann R."/>
            <person name="Erb M."/>
        </authorList>
    </citation>
    <scope>NUCLEOTIDE SEQUENCE [LARGE SCALE GENOMIC DNA]</scope>
    <source>
        <strain evidence="2 3">BOJ-47</strain>
    </source>
</reference>
<comment type="caution">
    <text evidence="2">The sequence shown here is derived from an EMBL/GenBank/DDBJ whole genome shotgun (WGS) entry which is preliminary data.</text>
</comment>
<protein>
    <submittedName>
        <fullName evidence="2">UDP-N-acetylglucosamine 2-epimerase (Hydrolyzing)</fullName>
    </submittedName>
</protein>
<dbReference type="Gene3D" id="3.40.50.2000">
    <property type="entry name" value="Glycogen Phosphorylase B"/>
    <property type="match status" value="2"/>
</dbReference>
<dbReference type="PANTHER" id="PTHR43174">
    <property type="entry name" value="UDP-N-ACETYLGLUCOSAMINE 2-EPIMERASE"/>
    <property type="match status" value="1"/>
</dbReference>
<dbReference type="InterPro" id="IPR003331">
    <property type="entry name" value="UDP_GlcNAc_Epimerase_2_dom"/>
</dbReference>
<dbReference type="InterPro" id="IPR020004">
    <property type="entry name" value="UDP-GlcNAc_Epase"/>
</dbReference>
<evidence type="ECO:0000313" key="3">
    <source>
        <dbReference type="Proteomes" id="UP000250870"/>
    </source>
</evidence>
<evidence type="ECO:0000259" key="1">
    <source>
        <dbReference type="Pfam" id="PF02350"/>
    </source>
</evidence>
<dbReference type="SUPFAM" id="SSF53756">
    <property type="entry name" value="UDP-Glycosyltransferase/glycogen phosphorylase"/>
    <property type="match status" value="1"/>
</dbReference>
<dbReference type="CDD" id="cd03786">
    <property type="entry name" value="GTB_UDP-GlcNAc_2-Epimerase"/>
    <property type="match status" value="1"/>
</dbReference>
<proteinExistence type="predicted"/>
<dbReference type="Proteomes" id="UP000250870">
    <property type="component" value="Unassembled WGS sequence"/>
</dbReference>
<accession>A0A329VIK5</accession>
<dbReference type="GO" id="GO:0006047">
    <property type="term" value="P:UDP-N-acetylglucosamine metabolic process"/>
    <property type="evidence" value="ECO:0007669"/>
    <property type="project" value="InterPro"/>
</dbReference>
<dbReference type="PANTHER" id="PTHR43174:SF3">
    <property type="entry name" value="UDP-N-ACETYLGLUCOSAMINE 2-EPIMERASE"/>
    <property type="match status" value="1"/>
</dbReference>
<sequence>MMRKICYITGTRADFGLMQSTLTKINQHPELQLNLAVTGMHLDPKFGLTQEEIFACKFDTYVVDSCLNDDSRLSISCSISEQLKGFSILFTKLIPDIILVLGDRGEMLAAAIAALYMNIPVAHIHGGERSGTIDESIRHAISKLSHFHFVATNESKTRLIRMGEKEENIFITGAPGLDDILKMQLLTKDKIFNSLLLNPQKKLLTLIYHPVVQNAESAGEDIKKILNSIPQGLQTVILLPNADTGGNLIRNEIFKYADKRDNIKTITHLHRELYLSLIAHSDVLMGNSSSGIIEAASFGTRVINIGERQNNRERNKNVIDVPIDTLLISNYLEESLNSKKTITSNVYGDGNAGERITNLLATLRLDNDITKKCNTY</sequence>
<organism evidence="2 3">
    <name type="scientific">Photorhabdus laumondii subsp. clarkei</name>
    <dbReference type="NCBI Taxonomy" id="2029685"/>
    <lineage>
        <taxon>Bacteria</taxon>
        <taxon>Pseudomonadati</taxon>
        <taxon>Pseudomonadota</taxon>
        <taxon>Gammaproteobacteria</taxon>
        <taxon>Enterobacterales</taxon>
        <taxon>Morganellaceae</taxon>
        <taxon>Photorhabdus</taxon>
    </lineage>
</organism>
<evidence type="ECO:0000313" key="2">
    <source>
        <dbReference type="EMBL" id="RAW91544.1"/>
    </source>
</evidence>
<feature type="domain" description="UDP-N-acetylglucosamine 2-epimerase" evidence="1">
    <location>
        <begin position="24"/>
        <end position="360"/>
    </location>
</feature>
<dbReference type="EMBL" id="NSCI01000008">
    <property type="protein sequence ID" value="RAW91544.1"/>
    <property type="molecule type" value="Genomic_DNA"/>
</dbReference>
<dbReference type="GO" id="GO:0004553">
    <property type="term" value="F:hydrolase activity, hydrolyzing O-glycosyl compounds"/>
    <property type="evidence" value="ECO:0007669"/>
    <property type="project" value="InterPro"/>
</dbReference>
<dbReference type="Pfam" id="PF02350">
    <property type="entry name" value="Epimerase_2"/>
    <property type="match status" value="1"/>
</dbReference>
<name>A0A329VIK5_9GAMM</name>
<dbReference type="NCBIfam" id="TIGR03568">
    <property type="entry name" value="NeuC_NnaA"/>
    <property type="match status" value="1"/>
</dbReference>